<keyword evidence="2" id="KW-1003">Cell membrane</keyword>
<evidence type="ECO:0000256" key="3">
    <source>
        <dbReference type="SAM" id="Phobius"/>
    </source>
</evidence>
<evidence type="ECO:0000313" key="5">
    <source>
        <dbReference type="Proteomes" id="UP000637074"/>
    </source>
</evidence>
<dbReference type="EMBL" id="BNDS01000003">
    <property type="protein sequence ID" value="GHH97569.1"/>
    <property type="molecule type" value="Genomic_DNA"/>
</dbReference>
<feature type="transmembrane region" description="Helical" evidence="3">
    <location>
        <begin position="57"/>
        <end position="78"/>
    </location>
</feature>
<evidence type="ECO:0000256" key="2">
    <source>
        <dbReference type="PIRNR" id="PIRNR016661"/>
    </source>
</evidence>
<gene>
    <name evidence="4" type="primary">bioY_1</name>
    <name evidence="4" type="ORF">AM1BK_11120</name>
</gene>
<keyword evidence="2" id="KW-0813">Transport</keyword>
<comment type="similarity">
    <text evidence="1 2">Belongs to the BioY family.</text>
</comment>
<dbReference type="PANTHER" id="PTHR34295:SF1">
    <property type="entry name" value="BIOTIN TRANSPORTER BIOY"/>
    <property type="match status" value="1"/>
</dbReference>
<dbReference type="PANTHER" id="PTHR34295">
    <property type="entry name" value="BIOTIN TRANSPORTER BIOY"/>
    <property type="match status" value="1"/>
</dbReference>
<keyword evidence="5" id="KW-1185">Reference proteome</keyword>
<feature type="transmembrane region" description="Helical" evidence="3">
    <location>
        <begin position="84"/>
        <end position="101"/>
    </location>
</feature>
<keyword evidence="2 3" id="KW-0472">Membrane</keyword>
<keyword evidence="3" id="KW-1133">Transmembrane helix</keyword>
<evidence type="ECO:0000313" key="4">
    <source>
        <dbReference type="EMBL" id="GHH97569.1"/>
    </source>
</evidence>
<sequence>MNIKTTNLASVSLFAALTAIGAFIKIPLPYVPFTLQVLFVYLAGSLLGSKKGMLSQLVYVGIGLAGVPVFTQGGGIGYFLQPTFGYLLGFIAAAFVVGWIIERIENPKTIHFILANLAGIFVVYLIGVPYLYLALNTWMGVTSSWGHIVMVGFVYGIGGDLILTVLAGVLTKRLYKAFHSIRKRQVNVQKTK</sequence>
<dbReference type="Proteomes" id="UP000637074">
    <property type="component" value="Unassembled WGS sequence"/>
</dbReference>
<name>A0ABQ3MZ47_9BACI</name>
<keyword evidence="3" id="KW-0812">Transmembrane</keyword>
<dbReference type="InterPro" id="IPR003784">
    <property type="entry name" value="BioY"/>
</dbReference>
<reference evidence="4 5" key="1">
    <citation type="journal article" date="2022" name="Int. J. Syst. Evol. Microbiol.">
        <title>Neobacillus kokaensis sp. nov., isolated from soil.</title>
        <authorList>
            <person name="Yuki K."/>
            <person name="Matsubara H."/>
            <person name="Yamaguchi S."/>
        </authorList>
    </citation>
    <scope>NUCLEOTIDE SEQUENCE [LARGE SCALE GENOMIC DNA]</scope>
    <source>
        <strain evidence="4 5">LOB 377</strain>
    </source>
</reference>
<comment type="subcellular location">
    <subcellularLocation>
        <location evidence="2">Cell membrane</location>
        <topology evidence="2">Multi-pass membrane protein</topology>
    </subcellularLocation>
</comment>
<feature type="transmembrane region" description="Helical" evidence="3">
    <location>
        <begin position="113"/>
        <end position="133"/>
    </location>
</feature>
<dbReference type="Pfam" id="PF02632">
    <property type="entry name" value="BioY"/>
    <property type="match status" value="1"/>
</dbReference>
<organism evidence="4 5">
    <name type="scientific">Neobacillus kokaensis</name>
    <dbReference type="NCBI Taxonomy" id="2759023"/>
    <lineage>
        <taxon>Bacteria</taxon>
        <taxon>Bacillati</taxon>
        <taxon>Bacillota</taxon>
        <taxon>Bacilli</taxon>
        <taxon>Bacillales</taxon>
        <taxon>Bacillaceae</taxon>
        <taxon>Neobacillus</taxon>
    </lineage>
</organism>
<dbReference type="Gene3D" id="1.10.1760.20">
    <property type="match status" value="1"/>
</dbReference>
<protein>
    <recommendedName>
        <fullName evidence="2">Biotin transporter</fullName>
    </recommendedName>
</protein>
<feature type="transmembrane region" description="Helical" evidence="3">
    <location>
        <begin position="30"/>
        <end position="48"/>
    </location>
</feature>
<proteinExistence type="inferred from homology"/>
<dbReference type="PIRSF" id="PIRSF016661">
    <property type="entry name" value="BioY"/>
    <property type="match status" value="1"/>
</dbReference>
<accession>A0ABQ3MZ47</accession>
<evidence type="ECO:0000256" key="1">
    <source>
        <dbReference type="ARBA" id="ARBA00010692"/>
    </source>
</evidence>
<comment type="caution">
    <text evidence="4">The sequence shown here is derived from an EMBL/GenBank/DDBJ whole genome shotgun (WGS) entry which is preliminary data.</text>
</comment>
<feature type="transmembrane region" description="Helical" evidence="3">
    <location>
        <begin position="145"/>
        <end position="170"/>
    </location>
</feature>
<feature type="transmembrane region" description="Helical" evidence="3">
    <location>
        <begin position="7"/>
        <end position="24"/>
    </location>
</feature>